<evidence type="ECO:0000256" key="1">
    <source>
        <dbReference type="ARBA" id="ARBA00001946"/>
    </source>
</evidence>
<feature type="domain" description="VRR-NUC" evidence="4">
    <location>
        <begin position="172"/>
        <end position="268"/>
    </location>
</feature>
<evidence type="ECO:0000313" key="5">
    <source>
        <dbReference type="EMBL" id="MBM3114853.1"/>
    </source>
</evidence>
<proteinExistence type="predicted"/>
<sequence>MNLLIAQIALDRKWAPNRRFVEGELHGYDAVMNAKSLSIAAAKLGVHSTCVRLERGSSPKAWRHPQTGIDTSVEKAVLGAYEADGWRGYAGEGGLLLNLIKAMSFTEVAVRNRSTYVEALYAQNVSFDEDRFEVAQLLACLANADRKQVLGNFTRMASREPATYRIDGYDFTQRSSMLDYFPELEAWMFEALLDVAGIPLLHAIASRFAQNPYEYRRGWPDITMWRDSELRFVEVKAPGDRIHASQKQIVEVFAKPLALNFWLVAAEEI</sequence>
<keyword evidence="3" id="KW-0378">Hydrolase</keyword>
<evidence type="ECO:0000313" key="6">
    <source>
        <dbReference type="Proteomes" id="UP000809431"/>
    </source>
</evidence>
<keyword evidence="6" id="KW-1185">Reference proteome</keyword>
<dbReference type="RefSeq" id="WP_203536515.1">
    <property type="nucleotide sequence ID" value="NZ_JAESND010000001.1"/>
</dbReference>
<dbReference type="InterPro" id="IPR014883">
    <property type="entry name" value="VRR_NUC"/>
</dbReference>
<keyword evidence="2" id="KW-0540">Nuclease</keyword>
<evidence type="ECO:0000256" key="3">
    <source>
        <dbReference type="ARBA" id="ARBA00022801"/>
    </source>
</evidence>
<dbReference type="Pfam" id="PF08774">
    <property type="entry name" value="VRR_NUC"/>
    <property type="match status" value="1"/>
</dbReference>
<dbReference type="EMBL" id="JAESND010000001">
    <property type="protein sequence ID" value="MBM3114853.1"/>
    <property type="molecule type" value="Genomic_DNA"/>
</dbReference>
<accession>A0ABS2BGW4</accession>
<organism evidence="5 6">
    <name type="scientific">Jeongeupia naejangsanensis</name>
    <dbReference type="NCBI Taxonomy" id="613195"/>
    <lineage>
        <taxon>Bacteria</taxon>
        <taxon>Pseudomonadati</taxon>
        <taxon>Pseudomonadota</taxon>
        <taxon>Betaproteobacteria</taxon>
        <taxon>Neisseriales</taxon>
        <taxon>Chitinibacteraceae</taxon>
        <taxon>Jeongeupia</taxon>
    </lineage>
</organism>
<dbReference type="SMART" id="SM00990">
    <property type="entry name" value="VRR_NUC"/>
    <property type="match status" value="1"/>
</dbReference>
<reference evidence="5 6" key="1">
    <citation type="submission" date="2021-01" db="EMBL/GenBank/DDBJ databases">
        <title>Draft Genome Sequence and Polyhydroxyalkanoate Biosynthetic Potential of Jeongeupia naejangsanensis Type Strain DSM 24253.</title>
        <authorList>
            <person name="Turrini P."/>
            <person name="Artuso I."/>
            <person name="Lugli G.A."/>
            <person name="Frangipani E."/>
            <person name="Ventura M."/>
            <person name="Visca P."/>
        </authorList>
    </citation>
    <scope>NUCLEOTIDE SEQUENCE [LARGE SCALE GENOMIC DNA]</scope>
    <source>
        <strain evidence="5 6">DSM 24253</strain>
    </source>
</reference>
<evidence type="ECO:0000256" key="2">
    <source>
        <dbReference type="ARBA" id="ARBA00022722"/>
    </source>
</evidence>
<dbReference type="InterPro" id="IPR011856">
    <property type="entry name" value="tRNA_endonuc-like_dom_sf"/>
</dbReference>
<name>A0ABS2BGW4_9NEIS</name>
<protein>
    <submittedName>
        <fullName evidence="5">VRR-NUC domain-containing protein</fullName>
    </submittedName>
</protein>
<evidence type="ECO:0000259" key="4">
    <source>
        <dbReference type="SMART" id="SM00990"/>
    </source>
</evidence>
<dbReference type="Proteomes" id="UP000809431">
    <property type="component" value="Unassembled WGS sequence"/>
</dbReference>
<gene>
    <name evidence="5" type="ORF">JMJ54_03330</name>
</gene>
<dbReference type="Gene3D" id="3.40.1350.10">
    <property type="match status" value="1"/>
</dbReference>
<comment type="cofactor">
    <cofactor evidence="1">
        <name>Mg(2+)</name>
        <dbReference type="ChEBI" id="CHEBI:18420"/>
    </cofactor>
</comment>
<comment type="caution">
    <text evidence="5">The sequence shown here is derived from an EMBL/GenBank/DDBJ whole genome shotgun (WGS) entry which is preliminary data.</text>
</comment>